<accession>A0ACB8RLY5</accession>
<evidence type="ECO:0000313" key="1">
    <source>
        <dbReference type="EMBL" id="KAI0045148.1"/>
    </source>
</evidence>
<reference evidence="1" key="1">
    <citation type="submission" date="2021-02" db="EMBL/GenBank/DDBJ databases">
        <authorList>
            <consortium name="DOE Joint Genome Institute"/>
            <person name="Ahrendt S."/>
            <person name="Looney B.P."/>
            <person name="Miyauchi S."/>
            <person name="Morin E."/>
            <person name="Drula E."/>
            <person name="Courty P.E."/>
            <person name="Chicoki N."/>
            <person name="Fauchery L."/>
            <person name="Kohler A."/>
            <person name="Kuo A."/>
            <person name="Labutti K."/>
            <person name="Pangilinan J."/>
            <person name="Lipzen A."/>
            <person name="Riley R."/>
            <person name="Andreopoulos W."/>
            <person name="He G."/>
            <person name="Johnson J."/>
            <person name="Barry K.W."/>
            <person name="Grigoriev I.V."/>
            <person name="Nagy L."/>
            <person name="Hibbett D."/>
            <person name="Henrissat B."/>
            <person name="Matheny P.B."/>
            <person name="Labbe J."/>
            <person name="Martin F."/>
        </authorList>
    </citation>
    <scope>NUCLEOTIDE SEQUENCE</scope>
    <source>
        <strain evidence="1">FP105234-sp</strain>
    </source>
</reference>
<dbReference type="Proteomes" id="UP000814033">
    <property type="component" value="Unassembled WGS sequence"/>
</dbReference>
<dbReference type="EMBL" id="MU275960">
    <property type="protein sequence ID" value="KAI0045148.1"/>
    <property type="molecule type" value="Genomic_DNA"/>
</dbReference>
<sequence>MTRYLSQPNPSTVAFGCADTDTDTTHLVPEAPSTRLSSAKKAKARRLPRLRLRLPAKKRAPAPTRRISEQVVPVPSRGVGPTRRHAEIVTLHEPLVLRISLLSPFPGDAPEPLARSGIEVWSYKGRVRAEVFRLCGAENHAFRLVVMARNEPVTIVLPAHFRGALAVASHADASRRPRVSCAPAVRRALRRGDVHFGAAADTREDEVKVQTRGRITLLMMSDEGLPREEWFRREAGWFWRRRV</sequence>
<evidence type="ECO:0000313" key="2">
    <source>
        <dbReference type="Proteomes" id="UP000814033"/>
    </source>
</evidence>
<gene>
    <name evidence="1" type="ORF">FA95DRAFT_167508</name>
</gene>
<keyword evidence="2" id="KW-1185">Reference proteome</keyword>
<reference evidence="1" key="2">
    <citation type="journal article" date="2022" name="New Phytol.">
        <title>Evolutionary transition to the ectomycorrhizal habit in the genomes of a hyperdiverse lineage of mushroom-forming fungi.</title>
        <authorList>
            <person name="Looney B."/>
            <person name="Miyauchi S."/>
            <person name="Morin E."/>
            <person name="Drula E."/>
            <person name="Courty P.E."/>
            <person name="Kohler A."/>
            <person name="Kuo A."/>
            <person name="LaButti K."/>
            <person name="Pangilinan J."/>
            <person name="Lipzen A."/>
            <person name="Riley R."/>
            <person name="Andreopoulos W."/>
            <person name="He G."/>
            <person name="Johnson J."/>
            <person name="Nolan M."/>
            <person name="Tritt A."/>
            <person name="Barry K.W."/>
            <person name="Grigoriev I.V."/>
            <person name="Nagy L.G."/>
            <person name="Hibbett D."/>
            <person name="Henrissat B."/>
            <person name="Matheny P.B."/>
            <person name="Labbe J."/>
            <person name="Martin F.M."/>
        </authorList>
    </citation>
    <scope>NUCLEOTIDE SEQUENCE</scope>
    <source>
        <strain evidence="1">FP105234-sp</strain>
    </source>
</reference>
<organism evidence="1 2">
    <name type="scientific">Auriscalpium vulgare</name>
    <dbReference type="NCBI Taxonomy" id="40419"/>
    <lineage>
        <taxon>Eukaryota</taxon>
        <taxon>Fungi</taxon>
        <taxon>Dikarya</taxon>
        <taxon>Basidiomycota</taxon>
        <taxon>Agaricomycotina</taxon>
        <taxon>Agaricomycetes</taxon>
        <taxon>Russulales</taxon>
        <taxon>Auriscalpiaceae</taxon>
        <taxon>Auriscalpium</taxon>
    </lineage>
</organism>
<protein>
    <submittedName>
        <fullName evidence="1">Uncharacterized protein</fullName>
    </submittedName>
</protein>
<name>A0ACB8RLY5_9AGAM</name>
<comment type="caution">
    <text evidence="1">The sequence shown here is derived from an EMBL/GenBank/DDBJ whole genome shotgun (WGS) entry which is preliminary data.</text>
</comment>
<proteinExistence type="predicted"/>